<evidence type="ECO:0000313" key="2">
    <source>
        <dbReference type="EMBL" id="OXA46090.1"/>
    </source>
</evidence>
<organism evidence="2 3">
    <name type="scientific">Folsomia candida</name>
    <name type="common">Springtail</name>
    <dbReference type="NCBI Taxonomy" id="158441"/>
    <lineage>
        <taxon>Eukaryota</taxon>
        <taxon>Metazoa</taxon>
        <taxon>Ecdysozoa</taxon>
        <taxon>Arthropoda</taxon>
        <taxon>Hexapoda</taxon>
        <taxon>Collembola</taxon>
        <taxon>Entomobryomorpha</taxon>
        <taxon>Isotomoidea</taxon>
        <taxon>Isotomidae</taxon>
        <taxon>Proisotominae</taxon>
        <taxon>Folsomia</taxon>
    </lineage>
</organism>
<name>A0A226DLT8_FOLCA</name>
<keyword evidence="1" id="KW-0472">Membrane</keyword>
<reference evidence="2 3" key="1">
    <citation type="submission" date="2015-12" db="EMBL/GenBank/DDBJ databases">
        <title>The genome of Folsomia candida.</title>
        <authorList>
            <person name="Faddeeva A."/>
            <person name="Derks M.F."/>
            <person name="Anvar Y."/>
            <person name="Smit S."/>
            <person name="Van Straalen N."/>
            <person name="Roelofs D."/>
        </authorList>
    </citation>
    <scope>NUCLEOTIDE SEQUENCE [LARGE SCALE GENOMIC DNA]</scope>
    <source>
        <strain evidence="2 3">VU population</strain>
        <tissue evidence="2">Whole body</tissue>
    </source>
</reference>
<keyword evidence="1" id="KW-1133">Transmembrane helix</keyword>
<dbReference type="AlphaFoldDB" id="A0A226DLT8"/>
<gene>
    <name evidence="2" type="ORF">Fcan01_19319</name>
</gene>
<keyword evidence="3" id="KW-1185">Reference proteome</keyword>
<keyword evidence="1" id="KW-0812">Transmembrane</keyword>
<evidence type="ECO:0000313" key="3">
    <source>
        <dbReference type="Proteomes" id="UP000198287"/>
    </source>
</evidence>
<accession>A0A226DLT8</accession>
<protein>
    <submittedName>
        <fullName evidence="2">Uncharacterized protein</fullName>
    </submittedName>
</protein>
<proteinExistence type="predicted"/>
<comment type="caution">
    <text evidence="2">The sequence shown here is derived from an EMBL/GenBank/DDBJ whole genome shotgun (WGS) entry which is preliminary data.</text>
</comment>
<evidence type="ECO:0000256" key="1">
    <source>
        <dbReference type="SAM" id="Phobius"/>
    </source>
</evidence>
<dbReference type="Proteomes" id="UP000198287">
    <property type="component" value="Unassembled WGS sequence"/>
</dbReference>
<dbReference type="EMBL" id="LNIX01000016">
    <property type="protein sequence ID" value="OXA46090.1"/>
    <property type="molecule type" value="Genomic_DNA"/>
</dbReference>
<sequence length="279" mass="31788">MNDYAKGNNISIWLNSAKNQIFHSITHATFPLKATPCFKIYSGVSNNDGFTFLELLYETYDSVSFPQGFKSAISLETVTILLLGNPKHIMAPQGYRLSAIKTPKQADLSQIMLLTQEEITKCEKSVLVIEASESVAELEYLTKKFPHIDFYKSKDTLRLAPFGWSFVGQGESRINKYFQSIVETGIQGRLDYERRMRKITMYNSKLKEPARKDIPLGFDGALITLFILCGSTVFAAVLANVAELWPIWKMLFLLTKAKLSNLIYQFIHMVANRISRWMI</sequence>
<feature type="transmembrane region" description="Helical" evidence="1">
    <location>
        <begin position="221"/>
        <end position="241"/>
    </location>
</feature>